<name>A0A9P8WF28_9HYPO</name>
<reference evidence="1 2" key="1">
    <citation type="journal article" date="2021" name="Nat. Commun.">
        <title>Genetic determinants of endophytism in the Arabidopsis root mycobiome.</title>
        <authorList>
            <person name="Mesny F."/>
            <person name="Miyauchi S."/>
            <person name="Thiergart T."/>
            <person name="Pickel B."/>
            <person name="Atanasova L."/>
            <person name="Karlsson M."/>
            <person name="Huettel B."/>
            <person name="Barry K.W."/>
            <person name="Haridas S."/>
            <person name="Chen C."/>
            <person name="Bauer D."/>
            <person name="Andreopoulos W."/>
            <person name="Pangilinan J."/>
            <person name="LaButti K."/>
            <person name="Riley R."/>
            <person name="Lipzen A."/>
            <person name="Clum A."/>
            <person name="Drula E."/>
            <person name="Henrissat B."/>
            <person name="Kohler A."/>
            <person name="Grigoriev I.V."/>
            <person name="Martin F.M."/>
            <person name="Hacquard S."/>
        </authorList>
    </citation>
    <scope>NUCLEOTIDE SEQUENCE [LARGE SCALE GENOMIC DNA]</scope>
    <source>
        <strain evidence="1 2">MPI-CAGE-CH-0241</strain>
    </source>
</reference>
<evidence type="ECO:0000313" key="2">
    <source>
        <dbReference type="Proteomes" id="UP000777438"/>
    </source>
</evidence>
<organism evidence="1 2">
    <name type="scientific">Thelonectria olida</name>
    <dbReference type="NCBI Taxonomy" id="1576542"/>
    <lineage>
        <taxon>Eukaryota</taxon>
        <taxon>Fungi</taxon>
        <taxon>Dikarya</taxon>
        <taxon>Ascomycota</taxon>
        <taxon>Pezizomycotina</taxon>
        <taxon>Sordariomycetes</taxon>
        <taxon>Hypocreomycetidae</taxon>
        <taxon>Hypocreales</taxon>
        <taxon>Nectriaceae</taxon>
        <taxon>Thelonectria</taxon>
    </lineage>
</organism>
<comment type="caution">
    <text evidence="1">The sequence shown here is derived from an EMBL/GenBank/DDBJ whole genome shotgun (WGS) entry which is preliminary data.</text>
</comment>
<dbReference type="OrthoDB" id="3689965at2759"/>
<protein>
    <submittedName>
        <fullName evidence="1">Uncharacterized protein</fullName>
    </submittedName>
</protein>
<accession>A0A9P8WF28</accession>
<proteinExistence type="predicted"/>
<dbReference type="AlphaFoldDB" id="A0A9P8WF28"/>
<dbReference type="EMBL" id="JAGPYM010000004">
    <property type="protein sequence ID" value="KAH6895872.1"/>
    <property type="molecule type" value="Genomic_DNA"/>
</dbReference>
<dbReference type="Proteomes" id="UP000777438">
    <property type="component" value="Unassembled WGS sequence"/>
</dbReference>
<gene>
    <name evidence="1" type="ORF">B0T10DRAFT_479102</name>
</gene>
<keyword evidence="2" id="KW-1185">Reference proteome</keyword>
<evidence type="ECO:0000313" key="1">
    <source>
        <dbReference type="EMBL" id="KAH6895872.1"/>
    </source>
</evidence>
<sequence length="105" mass="11287">MTAKDAPDCAEWTIFPHGSVLVLAKHISRDKDSSVLYEDIANTIDGGQQRDEVGPALVQCLADGGAAGVYFNASNPAYNTEEYRKAGYTPEGILIKIVNTSPDEL</sequence>